<keyword evidence="9" id="KW-0560">Oxidoreductase</keyword>
<comment type="caution">
    <text evidence="13">The sequence shown here is derived from an EMBL/GenBank/DDBJ whole genome shotgun (WGS) entry which is preliminary data.</text>
</comment>
<evidence type="ECO:0000256" key="12">
    <source>
        <dbReference type="ARBA" id="ARBA00023136"/>
    </source>
</evidence>
<evidence type="ECO:0000313" key="14">
    <source>
        <dbReference type="Proteomes" id="UP001233999"/>
    </source>
</evidence>
<dbReference type="SUPFAM" id="SSF48264">
    <property type="entry name" value="Cytochrome P450"/>
    <property type="match status" value="1"/>
</dbReference>
<reference evidence="13" key="2">
    <citation type="submission" date="2023-05" db="EMBL/GenBank/DDBJ databases">
        <authorList>
            <person name="Fouks B."/>
        </authorList>
    </citation>
    <scope>NUCLEOTIDE SEQUENCE</scope>
    <source>
        <strain evidence="13">Stay&amp;Tobe</strain>
        <tissue evidence="13">Testes</tissue>
    </source>
</reference>
<dbReference type="PANTHER" id="PTHR24291">
    <property type="entry name" value="CYTOCHROME P450 FAMILY 4"/>
    <property type="match status" value="1"/>
</dbReference>
<protein>
    <recommendedName>
        <fullName evidence="15">Cytochrome P450</fullName>
    </recommendedName>
</protein>
<evidence type="ECO:0000256" key="10">
    <source>
        <dbReference type="ARBA" id="ARBA00023004"/>
    </source>
</evidence>
<evidence type="ECO:0000256" key="6">
    <source>
        <dbReference type="ARBA" id="ARBA00022723"/>
    </source>
</evidence>
<evidence type="ECO:0000256" key="7">
    <source>
        <dbReference type="ARBA" id="ARBA00022824"/>
    </source>
</evidence>
<sequence>HKWQSRRKMLTPTFHFKILEHFLEVFAEKSQVLVRNLQKNLGCASVDMFKYVTMCTLDIICETAMGTEVNAQDQENESEYVKSVLE</sequence>
<keyword evidence="12" id="KW-0472">Membrane</keyword>
<dbReference type="Pfam" id="PF00067">
    <property type="entry name" value="p450"/>
    <property type="match status" value="1"/>
</dbReference>
<evidence type="ECO:0000256" key="8">
    <source>
        <dbReference type="ARBA" id="ARBA00022848"/>
    </source>
</evidence>
<evidence type="ECO:0000256" key="11">
    <source>
        <dbReference type="ARBA" id="ARBA00023033"/>
    </source>
</evidence>
<dbReference type="AlphaFoldDB" id="A0AAD8A920"/>
<keyword evidence="14" id="KW-1185">Reference proteome</keyword>
<keyword evidence="11" id="KW-0503">Monooxygenase</keyword>
<evidence type="ECO:0000256" key="9">
    <source>
        <dbReference type="ARBA" id="ARBA00023002"/>
    </source>
</evidence>
<dbReference type="GO" id="GO:0005789">
    <property type="term" value="C:endoplasmic reticulum membrane"/>
    <property type="evidence" value="ECO:0007669"/>
    <property type="project" value="UniProtKB-SubCell"/>
</dbReference>
<dbReference type="Proteomes" id="UP001233999">
    <property type="component" value="Unassembled WGS sequence"/>
</dbReference>
<evidence type="ECO:0008006" key="15">
    <source>
        <dbReference type="Google" id="ProtNLM"/>
    </source>
</evidence>
<keyword evidence="5" id="KW-0349">Heme</keyword>
<dbReference type="Gene3D" id="1.10.630.10">
    <property type="entry name" value="Cytochrome P450"/>
    <property type="match status" value="1"/>
</dbReference>
<evidence type="ECO:0000256" key="3">
    <source>
        <dbReference type="ARBA" id="ARBA00004406"/>
    </source>
</evidence>
<evidence type="ECO:0000256" key="1">
    <source>
        <dbReference type="ARBA" id="ARBA00001971"/>
    </source>
</evidence>
<comment type="similarity">
    <text evidence="4">Belongs to the cytochrome P450 family.</text>
</comment>
<evidence type="ECO:0000256" key="4">
    <source>
        <dbReference type="ARBA" id="ARBA00010617"/>
    </source>
</evidence>
<name>A0AAD8A920_DIPPU</name>
<dbReference type="GO" id="GO:0004497">
    <property type="term" value="F:monooxygenase activity"/>
    <property type="evidence" value="ECO:0007669"/>
    <property type="project" value="UniProtKB-KW"/>
</dbReference>
<feature type="non-terminal residue" evidence="13">
    <location>
        <position position="86"/>
    </location>
</feature>
<accession>A0AAD8A920</accession>
<dbReference type="EMBL" id="JASPKZ010002730">
    <property type="protein sequence ID" value="KAJ9594663.1"/>
    <property type="molecule type" value="Genomic_DNA"/>
</dbReference>
<organism evidence="13 14">
    <name type="scientific">Diploptera punctata</name>
    <name type="common">Pacific beetle cockroach</name>
    <dbReference type="NCBI Taxonomy" id="6984"/>
    <lineage>
        <taxon>Eukaryota</taxon>
        <taxon>Metazoa</taxon>
        <taxon>Ecdysozoa</taxon>
        <taxon>Arthropoda</taxon>
        <taxon>Hexapoda</taxon>
        <taxon>Insecta</taxon>
        <taxon>Pterygota</taxon>
        <taxon>Neoptera</taxon>
        <taxon>Polyneoptera</taxon>
        <taxon>Dictyoptera</taxon>
        <taxon>Blattodea</taxon>
        <taxon>Blaberoidea</taxon>
        <taxon>Blaberidae</taxon>
        <taxon>Diplopterinae</taxon>
        <taxon>Diploptera</taxon>
    </lineage>
</organism>
<proteinExistence type="inferred from homology"/>
<keyword evidence="6" id="KW-0479">Metal-binding</keyword>
<reference evidence="13" key="1">
    <citation type="journal article" date="2023" name="IScience">
        <title>Live-bearing cockroach genome reveals convergent evolutionary mechanisms linked to viviparity in insects and beyond.</title>
        <authorList>
            <person name="Fouks B."/>
            <person name="Harrison M.C."/>
            <person name="Mikhailova A.A."/>
            <person name="Marchal E."/>
            <person name="English S."/>
            <person name="Carruthers M."/>
            <person name="Jennings E.C."/>
            <person name="Chiamaka E.L."/>
            <person name="Frigard R.A."/>
            <person name="Pippel M."/>
            <person name="Attardo G.M."/>
            <person name="Benoit J.B."/>
            <person name="Bornberg-Bauer E."/>
            <person name="Tobe S.S."/>
        </authorList>
    </citation>
    <scope>NUCLEOTIDE SEQUENCE</scope>
    <source>
        <strain evidence="13">Stay&amp;Tobe</strain>
    </source>
</reference>
<dbReference type="GO" id="GO:0020037">
    <property type="term" value="F:heme binding"/>
    <property type="evidence" value="ECO:0007669"/>
    <property type="project" value="InterPro"/>
</dbReference>
<dbReference type="GO" id="GO:0016705">
    <property type="term" value="F:oxidoreductase activity, acting on paired donors, with incorporation or reduction of molecular oxygen"/>
    <property type="evidence" value="ECO:0007669"/>
    <property type="project" value="InterPro"/>
</dbReference>
<evidence type="ECO:0000256" key="2">
    <source>
        <dbReference type="ARBA" id="ARBA00004174"/>
    </source>
</evidence>
<evidence type="ECO:0000313" key="13">
    <source>
        <dbReference type="EMBL" id="KAJ9594663.1"/>
    </source>
</evidence>
<dbReference type="GO" id="GO:0005506">
    <property type="term" value="F:iron ion binding"/>
    <property type="evidence" value="ECO:0007669"/>
    <property type="project" value="InterPro"/>
</dbReference>
<dbReference type="InterPro" id="IPR036396">
    <property type="entry name" value="Cyt_P450_sf"/>
</dbReference>
<keyword evidence="7" id="KW-0256">Endoplasmic reticulum</keyword>
<evidence type="ECO:0000256" key="5">
    <source>
        <dbReference type="ARBA" id="ARBA00022617"/>
    </source>
</evidence>
<comment type="subcellular location">
    <subcellularLocation>
        <location evidence="3">Endoplasmic reticulum membrane</location>
        <topology evidence="3">Peripheral membrane protein</topology>
    </subcellularLocation>
    <subcellularLocation>
        <location evidence="2">Microsome membrane</location>
        <topology evidence="2">Peripheral membrane protein</topology>
    </subcellularLocation>
</comment>
<keyword evidence="8" id="KW-0492">Microsome</keyword>
<dbReference type="PANTHER" id="PTHR24291:SF189">
    <property type="entry name" value="CYTOCHROME P450 4C3-RELATED"/>
    <property type="match status" value="1"/>
</dbReference>
<dbReference type="InterPro" id="IPR050196">
    <property type="entry name" value="Cytochrome_P450_Monoox"/>
</dbReference>
<keyword evidence="10" id="KW-0408">Iron</keyword>
<dbReference type="InterPro" id="IPR001128">
    <property type="entry name" value="Cyt_P450"/>
</dbReference>
<comment type="cofactor">
    <cofactor evidence="1">
        <name>heme</name>
        <dbReference type="ChEBI" id="CHEBI:30413"/>
    </cofactor>
</comment>
<gene>
    <name evidence="13" type="ORF">L9F63_027352</name>
</gene>